<feature type="domain" description="Membrane insertase YidC/Oxa/ALB C-terminal" evidence="13">
    <location>
        <begin position="68"/>
        <end position="257"/>
    </location>
</feature>
<evidence type="ECO:0000256" key="2">
    <source>
        <dbReference type="ARBA" id="ARBA00022448"/>
    </source>
</evidence>
<evidence type="ECO:0000256" key="5">
    <source>
        <dbReference type="ARBA" id="ARBA00022927"/>
    </source>
</evidence>
<keyword evidence="12" id="KW-0732">Signal</keyword>
<dbReference type="Pfam" id="PF02096">
    <property type="entry name" value="60KD_IMP"/>
    <property type="match status" value="1"/>
</dbReference>
<dbReference type="PROSITE" id="PS51257">
    <property type="entry name" value="PROKAR_LIPOPROTEIN"/>
    <property type="match status" value="1"/>
</dbReference>
<accession>A0ABW4CVV4</accession>
<feature type="region of interest" description="Disordered" evidence="10">
    <location>
        <begin position="285"/>
        <end position="326"/>
    </location>
</feature>
<keyword evidence="15" id="KW-1185">Reference proteome</keyword>
<dbReference type="CDD" id="cd20070">
    <property type="entry name" value="5TM_YidC_Alb3"/>
    <property type="match status" value="1"/>
</dbReference>
<keyword evidence="4 9" id="KW-0812">Transmembrane</keyword>
<evidence type="ECO:0000256" key="11">
    <source>
        <dbReference type="SAM" id="Phobius"/>
    </source>
</evidence>
<evidence type="ECO:0000313" key="14">
    <source>
        <dbReference type="EMBL" id="MFD1439977.1"/>
    </source>
</evidence>
<keyword evidence="8" id="KW-0143">Chaperone</keyword>
<dbReference type="Proteomes" id="UP001597212">
    <property type="component" value="Unassembled WGS sequence"/>
</dbReference>
<feature type="transmembrane region" description="Helical" evidence="11">
    <location>
        <begin position="220"/>
        <end position="236"/>
    </location>
</feature>
<comment type="subcellular location">
    <subcellularLocation>
        <location evidence="1">Cell membrane</location>
        <topology evidence="1">Multi-pass membrane protein</topology>
    </subcellularLocation>
    <subcellularLocation>
        <location evidence="9">Membrane</location>
        <topology evidence="9">Multi-pass membrane protein</topology>
    </subcellularLocation>
</comment>
<dbReference type="EMBL" id="JBHTOK010000005">
    <property type="protein sequence ID" value="MFD1439977.1"/>
    <property type="molecule type" value="Genomic_DNA"/>
</dbReference>
<evidence type="ECO:0000256" key="6">
    <source>
        <dbReference type="ARBA" id="ARBA00022989"/>
    </source>
</evidence>
<evidence type="ECO:0000256" key="1">
    <source>
        <dbReference type="ARBA" id="ARBA00004651"/>
    </source>
</evidence>
<dbReference type="InterPro" id="IPR001708">
    <property type="entry name" value="YidC/ALB3/OXA1/COX18"/>
</dbReference>
<gene>
    <name evidence="14" type="primary">yidC</name>
    <name evidence="14" type="ORF">ACFQ5K_01040</name>
</gene>
<feature type="signal peptide" evidence="12">
    <location>
        <begin position="1"/>
        <end position="27"/>
    </location>
</feature>
<feature type="transmembrane region" description="Helical" evidence="11">
    <location>
        <begin position="242"/>
        <end position="260"/>
    </location>
</feature>
<keyword evidence="7 11" id="KW-0472">Membrane</keyword>
<feature type="chain" id="PRO_5045772442" evidence="12">
    <location>
        <begin position="28"/>
        <end position="326"/>
    </location>
</feature>
<evidence type="ECO:0000313" key="15">
    <source>
        <dbReference type="Proteomes" id="UP001597212"/>
    </source>
</evidence>
<dbReference type="NCBIfam" id="TIGR03592">
    <property type="entry name" value="yidC_oxa1_cterm"/>
    <property type="match status" value="1"/>
</dbReference>
<feature type="transmembrane region" description="Helical" evidence="11">
    <location>
        <begin position="53"/>
        <end position="83"/>
    </location>
</feature>
<sequence length="326" mass="36198">MHKSKRWLALSGVALITLFLAACSRQASTQLKPPTGFFGAFYNVIGKPLQQLMVWIAGFFGSSTASGFGIAIIIITLAVRLILLPLMLNQQKNMTESQEKQRVLKPQLDIIQKQMKKPGITQEETLRLNAMMQDVYKKNGTSMIPSMGCLTMLIQLPIFSGLYQAVAYSPEISSSKFFGIALGQSSMLITIAATLLYFAQSMIMLQAYPKSQRKQMQTSAMLNPIMTFFFCMFYNAGLGLYFLAGGIIVLIQQAIVTYVITPNIRKRMDAEIAENPPVIVVDEHTFDEPAPEAETTTTVDELTGNDQPAPTAKRNRNAGKQRHHKD</sequence>
<keyword evidence="3" id="KW-1003">Cell membrane</keyword>
<keyword evidence="2" id="KW-0813">Transport</keyword>
<comment type="caution">
    <text evidence="14">The sequence shown here is derived from an EMBL/GenBank/DDBJ whole genome shotgun (WGS) entry which is preliminary data.</text>
</comment>
<name>A0ABW4CVV4_9LACO</name>
<evidence type="ECO:0000256" key="7">
    <source>
        <dbReference type="ARBA" id="ARBA00023136"/>
    </source>
</evidence>
<evidence type="ECO:0000256" key="12">
    <source>
        <dbReference type="SAM" id="SignalP"/>
    </source>
</evidence>
<feature type="transmembrane region" description="Helical" evidence="11">
    <location>
        <begin position="178"/>
        <end position="199"/>
    </location>
</feature>
<reference evidence="15" key="1">
    <citation type="journal article" date="2019" name="Int. J. Syst. Evol. Microbiol.">
        <title>The Global Catalogue of Microorganisms (GCM) 10K type strain sequencing project: providing services to taxonomists for standard genome sequencing and annotation.</title>
        <authorList>
            <consortium name="The Broad Institute Genomics Platform"/>
            <consortium name="The Broad Institute Genome Sequencing Center for Infectious Disease"/>
            <person name="Wu L."/>
            <person name="Ma J."/>
        </authorList>
    </citation>
    <scope>NUCLEOTIDE SEQUENCE [LARGE SCALE GENOMIC DNA]</scope>
    <source>
        <strain evidence="15">CCM 8912</strain>
    </source>
</reference>
<dbReference type="PANTHER" id="PTHR12428">
    <property type="entry name" value="OXA1"/>
    <property type="match status" value="1"/>
</dbReference>
<feature type="compositionally biased region" description="Basic residues" evidence="10">
    <location>
        <begin position="313"/>
        <end position="326"/>
    </location>
</feature>
<evidence type="ECO:0000256" key="10">
    <source>
        <dbReference type="SAM" id="MobiDB-lite"/>
    </source>
</evidence>
<keyword evidence="6 11" id="KW-1133">Transmembrane helix</keyword>
<organism evidence="14 15">
    <name type="scientific">Lacticaseibacillus hegangensis</name>
    <dbReference type="NCBI Taxonomy" id="2486010"/>
    <lineage>
        <taxon>Bacteria</taxon>
        <taxon>Bacillati</taxon>
        <taxon>Bacillota</taxon>
        <taxon>Bacilli</taxon>
        <taxon>Lactobacillales</taxon>
        <taxon>Lactobacillaceae</taxon>
        <taxon>Lacticaseibacillus</taxon>
    </lineage>
</organism>
<evidence type="ECO:0000259" key="13">
    <source>
        <dbReference type="Pfam" id="PF02096"/>
    </source>
</evidence>
<keyword evidence="5" id="KW-0653">Protein transport</keyword>
<dbReference type="PRINTS" id="PR00701">
    <property type="entry name" value="60KDINNERMP"/>
</dbReference>
<comment type="similarity">
    <text evidence="9">Belongs to the OXA1/ALB3/YidC family.</text>
</comment>
<dbReference type="InterPro" id="IPR047196">
    <property type="entry name" value="YidC_ALB_C"/>
</dbReference>
<evidence type="ECO:0000256" key="3">
    <source>
        <dbReference type="ARBA" id="ARBA00022475"/>
    </source>
</evidence>
<protein>
    <submittedName>
        <fullName evidence="14">Membrane protein insertase YidC</fullName>
    </submittedName>
</protein>
<evidence type="ECO:0000256" key="4">
    <source>
        <dbReference type="ARBA" id="ARBA00022692"/>
    </source>
</evidence>
<feature type="transmembrane region" description="Helical" evidence="11">
    <location>
        <begin position="147"/>
        <end position="166"/>
    </location>
</feature>
<proteinExistence type="inferred from homology"/>
<dbReference type="RefSeq" id="WP_125756378.1">
    <property type="nucleotide sequence ID" value="NZ_JBHTOK010000005.1"/>
</dbReference>
<evidence type="ECO:0000256" key="9">
    <source>
        <dbReference type="RuleBase" id="RU003945"/>
    </source>
</evidence>
<dbReference type="PANTHER" id="PTHR12428:SF65">
    <property type="entry name" value="CYTOCHROME C OXIDASE ASSEMBLY PROTEIN COX18, MITOCHONDRIAL"/>
    <property type="match status" value="1"/>
</dbReference>
<dbReference type="InterPro" id="IPR028055">
    <property type="entry name" value="YidC/Oxa/ALB_C"/>
</dbReference>
<evidence type="ECO:0000256" key="8">
    <source>
        <dbReference type="ARBA" id="ARBA00023186"/>
    </source>
</evidence>